<dbReference type="Proteomes" id="UP000325030">
    <property type="component" value="Chromosome"/>
</dbReference>
<evidence type="ECO:0000313" key="3">
    <source>
        <dbReference type="Proteomes" id="UP000322983"/>
    </source>
</evidence>
<gene>
    <name evidence="1" type="ORF">IC006_0427</name>
    <name evidence="2" type="ORF">IC007_0397</name>
</gene>
<sequence>MNIILKSRKKISNYIFKVFATFLFNKKDTFVLFDEEKGIISWES</sequence>
<evidence type="ECO:0000313" key="2">
    <source>
        <dbReference type="EMBL" id="BBG25892.1"/>
    </source>
</evidence>
<name>A0A510E098_9CREN</name>
<dbReference type="STRING" id="1294262.GCA_001316085_02538"/>
<dbReference type="AlphaFoldDB" id="A0A510E098"/>
<dbReference type="EMBL" id="AP018930">
    <property type="protein sequence ID" value="BBG25892.1"/>
    <property type="molecule type" value="Genomic_DNA"/>
</dbReference>
<dbReference type="Proteomes" id="UP000322983">
    <property type="component" value="Chromosome"/>
</dbReference>
<reference evidence="4" key="1">
    <citation type="submission" date="2018-09" db="EMBL/GenBank/DDBJ databases">
        <title>Complete Genome Sequencing of Sulfolobus sp. JCM 16834.</title>
        <authorList>
            <person name="Kato S."/>
            <person name="Itoh T."/>
            <person name="Ohkuma M."/>
        </authorList>
    </citation>
    <scope>NUCLEOTIDE SEQUENCE [LARGE SCALE GENOMIC DNA]</scope>
    <source>
        <strain evidence="4">IC-007</strain>
    </source>
</reference>
<accession>A0A510E098</accession>
<proteinExistence type="predicted"/>
<accession>A0A510DSI8</accession>
<organism evidence="2 4">
    <name type="scientific">Sulfuracidifex tepidarius</name>
    <dbReference type="NCBI Taxonomy" id="1294262"/>
    <lineage>
        <taxon>Archaea</taxon>
        <taxon>Thermoproteota</taxon>
        <taxon>Thermoprotei</taxon>
        <taxon>Sulfolobales</taxon>
        <taxon>Sulfolobaceae</taxon>
        <taxon>Sulfuracidifex</taxon>
    </lineage>
</organism>
<protein>
    <submittedName>
        <fullName evidence="2">Uncharacterized protein</fullName>
    </submittedName>
</protein>
<dbReference type="EMBL" id="AP018929">
    <property type="protein sequence ID" value="BBG23143.1"/>
    <property type="molecule type" value="Genomic_DNA"/>
</dbReference>
<keyword evidence="3" id="KW-1185">Reference proteome</keyword>
<dbReference type="KEGG" id="step:IC006_0427"/>
<reference evidence="2 3" key="2">
    <citation type="journal article" date="2020" name="Int. J. Syst. Evol. Microbiol.">
        <title>Sulfuracidifex tepidarius gen. nov., sp. nov. and transfer of Sulfolobus metallicus Huber and Stetter 1992 to the genus Sulfuracidifex as Sulfuracidifex metallicus comb. nov.</title>
        <authorList>
            <person name="Itoh T."/>
            <person name="Miura T."/>
            <person name="Sakai H.D."/>
            <person name="Kato S."/>
            <person name="Ohkuma M."/>
            <person name="Takashina T."/>
        </authorList>
    </citation>
    <scope>NUCLEOTIDE SEQUENCE</scope>
    <source>
        <strain evidence="1 3">IC-006</strain>
        <strain evidence="2">IC-007</strain>
    </source>
</reference>
<evidence type="ECO:0000313" key="4">
    <source>
        <dbReference type="Proteomes" id="UP000325030"/>
    </source>
</evidence>
<evidence type="ECO:0000313" key="1">
    <source>
        <dbReference type="EMBL" id="BBG23143.1"/>
    </source>
</evidence>